<dbReference type="SUPFAM" id="SSF51621">
    <property type="entry name" value="Phosphoenolpyruvate/pyruvate domain"/>
    <property type="match status" value="1"/>
</dbReference>
<sequence length="432" mass="47344">MSPSSRLRRLLHESSEALACPCCHDALSAKLIERAGFEVAFVSGFTTSASRLGAPDAQLITYSEMLDESRAMKEATKELCLIVDADNGYGNVLNVRRAVEGYARAGMAGILLEDQVNPKSCGHVLDRKEVVSREECVARLKMATDTRDEMGSRPVVIGRTDAKRAESMEEALWRVEAFLDLGCDAVFVDALETREEMNQVAGLVRGARARGQQVVAMASLLEGGVSPTNFSLEELHEMGFTLVSYPLSLLGVSINAMQEALLGLREGRVPEQIPPFEEMKEILGFPEYFRDLNQYTRDSESFVARRRRVDDDNDEPAVEAEVPGRSDIVLAEVVTTSDEGGAGWRANGPLKLRVTNVQTGVKEIEVTLPSGVGRDVKDLISLLSSFGLNLQDQDQQQQEPVTKAVGGKDYLIDSVNEGKRIEVWIDDDSAST</sequence>
<dbReference type="Gene3D" id="3.20.20.60">
    <property type="entry name" value="Phosphoenolpyruvate-binding domains"/>
    <property type="match status" value="1"/>
</dbReference>
<dbReference type="EMBL" id="CP031039">
    <property type="protein sequence ID" value="QDZ21570.1"/>
    <property type="molecule type" value="Genomic_DNA"/>
</dbReference>
<proteinExistence type="predicted"/>
<organism evidence="1 2">
    <name type="scientific">Chloropicon primus</name>
    <dbReference type="NCBI Taxonomy" id="1764295"/>
    <lineage>
        <taxon>Eukaryota</taxon>
        <taxon>Viridiplantae</taxon>
        <taxon>Chlorophyta</taxon>
        <taxon>Chloropicophyceae</taxon>
        <taxon>Chloropicales</taxon>
        <taxon>Chloropicaceae</taxon>
        <taxon>Chloropicon</taxon>
    </lineage>
</organism>
<accession>A0A5B8MQA4</accession>
<dbReference type="OrthoDB" id="1923844at2759"/>
<dbReference type="AlphaFoldDB" id="A0A5B8MQA4"/>
<protein>
    <submittedName>
        <fullName evidence="1">Phosphoenolpyruvate phosphomutase</fullName>
    </submittedName>
</protein>
<dbReference type="Proteomes" id="UP000316726">
    <property type="component" value="Chromosome 6"/>
</dbReference>
<keyword evidence="1" id="KW-0670">Pyruvate</keyword>
<dbReference type="STRING" id="1764295.A0A5B8MQA4"/>
<gene>
    <name evidence="1" type="ORF">A3770_06p40880</name>
</gene>
<evidence type="ECO:0000313" key="1">
    <source>
        <dbReference type="EMBL" id="QDZ21570.1"/>
    </source>
</evidence>
<dbReference type="InterPro" id="IPR039556">
    <property type="entry name" value="ICL/PEPM"/>
</dbReference>
<dbReference type="PANTHER" id="PTHR42905:SF2">
    <property type="entry name" value="PHOSPHOENOLPYRUVATE CARBOXYLASE FAMILY PROTEIN"/>
    <property type="match status" value="1"/>
</dbReference>
<dbReference type="InterPro" id="IPR040442">
    <property type="entry name" value="Pyrv_kinase-like_dom_sf"/>
</dbReference>
<name>A0A5B8MQA4_9CHLO</name>
<reference evidence="1 2" key="1">
    <citation type="submission" date="2018-07" db="EMBL/GenBank/DDBJ databases">
        <title>The complete nuclear genome of the prasinophyte Chloropicon primus (CCMP1205).</title>
        <authorList>
            <person name="Pombert J.-F."/>
            <person name="Otis C."/>
            <person name="Turmel M."/>
            <person name="Lemieux C."/>
        </authorList>
    </citation>
    <scope>NUCLEOTIDE SEQUENCE [LARGE SCALE GENOMIC DNA]</scope>
    <source>
        <strain evidence="1 2">CCMP1205</strain>
    </source>
</reference>
<dbReference type="Pfam" id="PF13714">
    <property type="entry name" value="PEP_mutase"/>
    <property type="match status" value="1"/>
</dbReference>
<keyword evidence="2" id="KW-1185">Reference proteome</keyword>
<dbReference type="CDD" id="cd00377">
    <property type="entry name" value="ICL_PEPM"/>
    <property type="match status" value="1"/>
</dbReference>
<dbReference type="InterPro" id="IPR015813">
    <property type="entry name" value="Pyrv/PenolPyrv_kinase-like_dom"/>
</dbReference>
<dbReference type="PANTHER" id="PTHR42905">
    <property type="entry name" value="PHOSPHOENOLPYRUVATE CARBOXYLASE"/>
    <property type="match status" value="1"/>
</dbReference>
<dbReference type="GO" id="GO:0003824">
    <property type="term" value="F:catalytic activity"/>
    <property type="evidence" value="ECO:0007669"/>
    <property type="project" value="InterPro"/>
</dbReference>
<evidence type="ECO:0000313" key="2">
    <source>
        <dbReference type="Proteomes" id="UP000316726"/>
    </source>
</evidence>